<sequence length="159" mass="18976">MSDQTQKIKSYKIVYPQIYSYTLPNRKENYGSQKIGYTEQKNVESRILPQVRTAGINEKHETLWSAPAFFEGNQESFRDEAFHRFLLKKGIERKLNLGREWFYFNDDPSKSKELFDLFRKEKFSALQSDGGKIEYTLRFEQEEAVKKAKKYFEENDNMI</sequence>
<name>A0A9X4MW59_9FLAO</name>
<dbReference type="AlphaFoldDB" id="A0A9X4MW59"/>
<evidence type="ECO:0000313" key="2">
    <source>
        <dbReference type="Proteomes" id="UP001152599"/>
    </source>
</evidence>
<comment type="caution">
    <text evidence="1">The sequence shown here is derived from an EMBL/GenBank/DDBJ whole genome shotgun (WGS) entry which is preliminary data.</text>
</comment>
<dbReference type="EMBL" id="JANCMU010000001">
    <property type="protein sequence ID" value="MDG4945109.1"/>
    <property type="molecule type" value="Genomic_DNA"/>
</dbReference>
<keyword evidence="2" id="KW-1185">Reference proteome</keyword>
<dbReference type="Proteomes" id="UP001152599">
    <property type="component" value="Unassembled WGS sequence"/>
</dbReference>
<proteinExistence type="predicted"/>
<accession>A0A9X4MW59</accession>
<dbReference type="RefSeq" id="WP_304419824.1">
    <property type="nucleotide sequence ID" value="NZ_JANCMU010000001.1"/>
</dbReference>
<reference evidence="1" key="1">
    <citation type="submission" date="2022-07" db="EMBL/GenBank/DDBJ databases">
        <title>Description and genome-wide analysis of Profundicola chukchiensis gen. nov., sp. nov., marine bacteria isolated from bottom sediments of the Chukchi Sea.</title>
        <authorList>
            <person name="Romanenko L."/>
            <person name="Otstavnykh N."/>
            <person name="Kurilenko V."/>
            <person name="Eremeev V."/>
            <person name="Velansky P."/>
            <person name="Mikhailov V."/>
            <person name="Isaeva M."/>
        </authorList>
    </citation>
    <scope>NUCLEOTIDE SEQUENCE</scope>
    <source>
        <strain evidence="1">KMM 9713</strain>
    </source>
</reference>
<gene>
    <name evidence="1" type="ORF">NMK71_01665</name>
</gene>
<protein>
    <submittedName>
        <fullName evidence="1">Uncharacterized protein</fullName>
    </submittedName>
</protein>
<evidence type="ECO:0000313" key="1">
    <source>
        <dbReference type="EMBL" id="MDG4945109.1"/>
    </source>
</evidence>
<organism evidence="1 2">
    <name type="scientific">Profundicola chukchiensis</name>
    <dbReference type="NCBI Taxonomy" id="2961959"/>
    <lineage>
        <taxon>Bacteria</taxon>
        <taxon>Pseudomonadati</taxon>
        <taxon>Bacteroidota</taxon>
        <taxon>Flavobacteriia</taxon>
        <taxon>Flavobacteriales</taxon>
        <taxon>Weeksellaceae</taxon>
        <taxon>Profundicola</taxon>
    </lineage>
</organism>